<dbReference type="SMART" id="SM00530">
    <property type="entry name" value="HTH_XRE"/>
    <property type="match status" value="1"/>
</dbReference>
<dbReference type="Proteomes" id="UP001596035">
    <property type="component" value="Unassembled WGS sequence"/>
</dbReference>
<feature type="domain" description="HTH cro/C1-type" evidence="1">
    <location>
        <begin position="37"/>
        <end position="84"/>
    </location>
</feature>
<evidence type="ECO:0000313" key="3">
    <source>
        <dbReference type="Proteomes" id="UP001596035"/>
    </source>
</evidence>
<dbReference type="Gene3D" id="3.30.450.180">
    <property type="match status" value="1"/>
</dbReference>
<dbReference type="SUPFAM" id="SSF47413">
    <property type="entry name" value="lambda repressor-like DNA-binding domains"/>
    <property type="match status" value="1"/>
</dbReference>
<protein>
    <submittedName>
        <fullName evidence="2">Helix-turn-helix domain-containing protein</fullName>
    </submittedName>
</protein>
<dbReference type="EMBL" id="JBHSKN010000016">
    <property type="protein sequence ID" value="MFC5241794.1"/>
    <property type="molecule type" value="Genomic_DNA"/>
</dbReference>
<dbReference type="CDD" id="cd00093">
    <property type="entry name" value="HTH_XRE"/>
    <property type="match status" value="1"/>
</dbReference>
<dbReference type="Pfam" id="PF13560">
    <property type="entry name" value="HTH_31"/>
    <property type="match status" value="1"/>
</dbReference>
<dbReference type="InterPro" id="IPR010982">
    <property type="entry name" value="Lambda_DNA-bd_dom_sf"/>
</dbReference>
<sequence>MAGQSIITHILRQARSRRDTSDIPGFTAAFGERSTPGITQEEAAQLAGVSRRWYNALESGRPANYSDTLLQAVRRILDLTAEEWHVVYRVTRGQTPAEAPISPLTGLLPDAVRELVEHTQTWAFYLNDHRWDILAYNAKTLEIFPWMMYGLNVMEWALTWPEARTQLIDWQDEWALPMIAQLRVHAEQYRTDERLQTVIDTVRSDATARKLWDAPNLPSITHPASHRPRRLYLARQGGKEFAVRFLAFTPMELPSCRLMAVTPAESVAAR</sequence>
<organism evidence="2 3">
    <name type="scientific">Streptomyces atrovirens</name>
    <dbReference type="NCBI Taxonomy" id="285556"/>
    <lineage>
        <taxon>Bacteria</taxon>
        <taxon>Bacillati</taxon>
        <taxon>Actinomycetota</taxon>
        <taxon>Actinomycetes</taxon>
        <taxon>Kitasatosporales</taxon>
        <taxon>Streptomycetaceae</taxon>
        <taxon>Streptomyces</taxon>
    </lineage>
</organism>
<dbReference type="Gene3D" id="1.10.260.40">
    <property type="entry name" value="lambda repressor-like DNA-binding domains"/>
    <property type="match status" value="1"/>
</dbReference>
<dbReference type="PANTHER" id="PTHR35010:SF2">
    <property type="entry name" value="BLL4672 PROTEIN"/>
    <property type="match status" value="1"/>
</dbReference>
<proteinExistence type="predicted"/>
<evidence type="ECO:0000313" key="2">
    <source>
        <dbReference type="EMBL" id="MFC5241794.1"/>
    </source>
</evidence>
<keyword evidence="3" id="KW-1185">Reference proteome</keyword>
<name>A0ABW0DW29_9ACTN</name>
<dbReference type="Pfam" id="PF17765">
    <property type="entry name" value="MLTR_LBD"/>
    <property type="match status" value="1"/>
</dbReference>
<reference evidence="3" key="1">
    <citation type="journal article" date="2019" name="Int. J. Syst. Evol. Microbiol.">
        <title>The Global Catalogue of Microorganisms (GCM) 10K type strain sequencing project: providing services to taxonomists for standard genome sequencing and annotation.</title>
        <authorList>
            <consortium name="The Broad Institute Genomics Platform"/>
            <consortium name="The Broad Institute Genome Sequencing Center for Infectious Disease"/>
            <person name="Wu L."/>
            <person name="Ma J."/>
        </authorList>
    </citation>
    <scope>NUCLEOTIDE SEQUENCE [LARGE SCALE GENOMIC DNA]</scope>
    <source>
        <strain evidence="3">CGMCC 4.7131</strain>
    </source>
</reference>
<dbReference type="RefSeq" id="WP_344562257.1">
    <property type="nucleotide sequence ID" value="NZ_BAAATG010000023.1"/>
</dbReference>
<dbReference type="PROSITE" id="PS50943">
    <property type="entry name" value="HTH_CROC1"/>
    <property type="match status" value="1"/>
</dbReference>
<dbReference type="InterPro" id="IPR041413">
    <property type="entry name" value="MLTR_LBD"/>
</dbReference>
<gene>
    <name evidence="2" type="ORF">ACFPWV_17995</name>
</gene>
<evidence type="ECO:0000259" key="1">
    <source>
        <dbReference type="PROSITE" id="PS50943"/>
    </source>
</evidence>
<dbReference type="InterPro" id="IPR001387">
    <property type="entry name" value="Cro/C1-type_HTH"/>
</dbReference>
<dbReference type="PANTHER" id="PTHR35010">
    <property type="entry name" value="BLL4672 PROTEIN-RELATED"/>
    <property type="match status" value="1"/>
</dbReference>
<comment type="caution">
    <text evidence="2">The sequence shown here is derived from an EMBL/GenBank/DDBJ whole genome shotgun (WGS) entry which is preliminary data.</text>
</comment>
<accession>A0ABW0DW29</accession>